<evidence type="ECO:0000313" key="3">
    <source>
        <dbReference type="Proteomes" id="UP001153076"/>
    </source>
</evidence>
<evidence type="ECO:0000313" key="2">
    <source>
        <dbReference type="EMBL" id="KAJ8425109.1"/>
    </source>
</evidence>
<dbReference type="OrthoDB" id="1752268at2759"/>
<gene>
    <name evidence="2" type="ORF">Cgig2_015887</name>
</gene>
<comment type="caution">
    <text evidence="2">The sequence shown here is derived from an EMBL/GenBank/DDBJ whole genome shotgun (WGS) entry which is preliminary data.</text>
</comment>
<dbReference type="Proteomes" id="UP001153076">
    <property type="component" value="Unassembled WGS sequence"/>
</dbReference>
<accession>A0A9Q1GTS0</accession>
<reference evidence="2" key="1">
    <citation type="submission" date="2022-04" db="EMBL/GenBank/DDBJ databases">
        <title>Carnegiea gigantea Genome sequencing and assembly v2.</title>
        <authorList>
            <person name="Copetti D."/>
            <person name="Sanderson M.J."/>
            <person name="Burquez A."/>
            <person name="Wojciechowski M.F."/>
        </authorList>
    </citation>
    <scope>NUCLEOTIDE SEQUENCE</scope>
    <source>
        <strain evidence="2">SGP5-SGP5p</strain>
        <tissue evidence="2">Aerial part</tissue>
    </source>
</reference>
<organism evidence="2 3">
    <name type="scientific">Carnegiea gigantea</name>
    <dbReference type="NCBI Taxonomy" id="171969"/>
    <lineage>
        <taxon>Eukaryota</taxon>
        <taxon>Viridiplantae</taxon>
        <taxon>Streptophyta</taxon>
        <taxon>Embryophyta</taxon>
        <taxon>Tracheophyta</taxon>
        <taxon>Spermatophyta</taxon>
        <taxon>Magnoliopsida</taxon>
        <taxon>eudicotyledons</taxon>
        <taxon>Gunneridae</taxon>
        <taxon>Pentapetalae</taxon>
        <taxon>Caryophyllales</taxon>
        <taxon>Cactineae</taxon>
        <taxon>Cactaceae</taxon>
        <taxon>Cactoideae</taxon>
        <taxon>Echinocereeae</taxon>
        <taxon>Carnegiea</taxon>
    </lineage>
</organism>
<protein>
    <submittedName>
        <fullName evidence="2">Uncharacterized protein</fullName>
    </submittedName>
</protein>
<keyword evidence="3" id="KW-1185">Reference proteome</keyword>
<dbReference type="EMBL" id="JAKOGI010001541">
    <property type="protein sequence ID" value="KAJ8425109.1"/>
    <property type="molecule type" value="Genomic_DNA"/>
</dbReference>
<proteinExistence type="predicted"/>
<sequence>MVGMLEKLSKPSKHFRKPIIIALPTITMPYASKSQQAGWYKEQGESSRSSYSEAKDSEERIISSPRSMGRTLARTQATKICTGDDFLRLDNTEGDDKGPQAGKCPRKDEERVWHFRTIPWNILIEIENSPILRRPRPIKTPTKFKTRKISILNRFLRGGGGGNHNHRGPEGRKDNTVDCKTEIIATIIRGINGKEILKSSYLEAQPGHATKELKPLVELILTFGPEDMRLLQTPYNDALMIQRKIATAMVYRILMNTGTSADIITPECLKKLQYNKKD</sequence>
<dbReference type="AlphaFoldDB" id="A0A9Q1GTS0"/>
<name>A0A9Q1GTS0_9CARY</name>
<evidence type="ECO:0000256" key="1">
    <source>
        <dbReference type="SAM" id="MobiDB-lite"/>
    </source>
</evidence>
<feature type="region of interest" description="Disordered" evidence="1">
    <location>
        <begin position="36"/>
        <end position="60"/>
    </location>
</feature>